<organism evidence="5 6">
    <name type="scientific">Calicophoron daubneyi</name>
    <name type="common">Rumen fluke</name>
    <name type="synonym">Paramphistomum daubneyi</name>
    <dbReference type="NCBI Taxonomy" id="300641"/>
    <lineage>
        <taxon>Eukaryota</taxon>
        <taxon>Metazoa</taxon>
        <taxon>Spiralia</taxon>
        <taxon>Lophotrochozoa</taxon>
        <taxon>Platyhelminthes</taxon>
        <taxon>Trematoda</taxon>
        <taxon>Digenea</taxon>
        <taxon>Plagiorchiida</taxon>
        <taxon>Pronocephalata</taxon>
        <taxon>Paramphistomoidea</taxon>
        <taxon>Paramphistomidae</taxon>
        <taxon>Calicophoron</taxon>
    </lineage>
</organism>
<dbReference type="SUPFAM" id="SSF48371">
    <property type="entry name" value="ARM repeat"/>
    <property type="match status" value="1"/>
</dbReference>
<dbReference type="AlphaFoldDB" id="A0AAV2T9K6"/>
<dbReference type="InterPro" id="IPR007206">
    <property type="entry name" value="Protein_HGH1_C"/>
</dbReference>
<dbReference type="PANTHER" id="PTHR13387:SF9">
    <property type="entry name" value="PROTEIN HGH1 HOMOLOG"/>
    <property type="match status" value="1"/>
</dbReference>
<gene>
    <name evidence="5" type="ORF">CDAUBV1_LOCUS6821</name>
</gene>
<dbReference type="InterPro" id="IPR016024">
    <property type="entry name" value="ARM-type_fold"/>
</dbReference>
<dbReference type="InterPro" id="IPR039717">
    <property type="entry name" value="Hgh1"/>
</dbReference>
<evidence type="ECO:0000259" key="3">
    <source>
        <dbReference type="Pfam" id="PF04063"/>
    </source>
</evidence>
<evidence type="ECO:0000313" key="5">
    <source>
        <dbReference type="EMBL" id="CAL5133551.1"/>
    </source>
</evidence>
<accession>A0AAV2T9K6</accession>
<evidence type="ECO:0000313" key="6">
    <source>
        <dbReference type="Proteomes" id="UP001497525"/>
    </source>
</evidence>
<dbReference type="EMBL" id="CAXLJL010000156">
    <property type="protein sequence ID" value="CAL5133551.1"/>
    <property type="molecule type" value="Genomic_DNA"/>
</dbReference>
<name>A0AAV2T9K6_CALDB</name>
<dbReference type="Gene3D" id="1.25.10.10">
    <property type="entry name" value="Leucine-rich Repeat Variant"/>
    <property type="match status" value="1"/>
</dbReference>
<proteinExistence type="inferred from homology"/>
<protein>
    <recommendedName>
        <fullName evidence="2">Protein HGH1 homolog</fullName>
    </recommendedName>
</protein>
<sequence length="368" mass="41905">MNLSRLRALLQITAAKLEDKEDDDFIVFSFRYLLNIFSSAAPSAILKGSDDSFEMCLKCLTNMCSSSRQNELLYQQFDSEDSRSTFVRTLESLLLDQSRSHSNLRELSSKLVCNLTRIQHWSSAFFQTSPDKLVESAFFSNQSLVELLTILLNMTSQANVRRLVCSEEKQIRQITDLFRNNPDSEQGLIIAGILKNCCFEEDYHTCLLRPHCKLLESLLLPLCGPQDELHPDDRLTLPKSLQSVAGNPLTKRTESDEMKIVICEALLQLCSTSAGRQSLRSNGTYFVLRELHKNEVKRLKLCATEGSKEARTAVNEVIFHIEQVVDQLICEERERGLLAAETSLRKVEIDPETSKKLDEDRLDFIQTN</sequence>
<dbReference type="InterPro" id="IPR007205">
    <property type="entry name" value="Protein_HGH1_N"/>
</dbReference>
<comment type="similarity">
    <text evidence="1">Belongs to the HGH1 family.</text>
</comment>
<comment type="caution">
    <text evidence="5">The sequence shown here is derived from an EMBL/GenBank/DDBJ whole genome shotgun (WGS) entry which is preliminary data.</text>
</comment>
<dbReference type="Pfam" id="PF04063">
    <property type="entry name" value="DUF383"/>
    <property type="match status" value="1"/>
</dbReference>
<evidence type="ECO:0000259" key="4">
    <source>
        <dbReference type="Pfam" id="PF04064"/>
    </source>
</evidence>
<dbReference type="InterPro" id="IPR011989">
    <property type="entry name" value="ARM-like"/>
</dbReference>
<dbReference type="PANTHER" id="PTHR13387">
    <property type="entry name" value="PROTEIN HGH1 HOMOLOG"/>
    <property type="match status" value="1"/>
</dbReference>
<dbReference type="Pfam" id="PF04064">
    <property type="entry name" value="DUF384"/>
    <property type="match status" value="1"/>
</dbReference>
<reference evidence="5" key="1">
    <citation type="submission" date="2024-06" db="EMBL/GenBank/DDBJ databases">
        <authorList>
            <person name="Liu X."/>
            <person name="Lenzi L."/>
            <person name="Haldenby T S."/>
            <person name="Uol C."/>
        </authorList>
    </citation>
    <scope>NUCLEOTIDE SEQUENCE</scope>
</reference>
<evidence type="ECO:0000256" key="1">
    <source>
        <dbReference type="ARBA" id="ARBA00006712"/>
    </source>
</evidence>
<dbReference type="Proteomes" id="UP001497525">
    <property type="component" value="Unassembled WGS sequence"/>
</dbReference>
<evidence type="ECO:0000256" key="2">
    <source>
        <dbReference type="ARBA" id="ARBA00014076"/>
    </source>
</evidence>
<feature type="domain" description="Protein HGH1 N-terminal" evidence="3">
    <location>
        <begin position="141"/>
        <end position="256"/>
    </location>
</feature>
<feature type="domain" description="Protein HGH1 C-terminal" evidence="4">
    <location>
        <begin position="265"/>
        <end position="335"/>
    </location>
</feature>